<dbReference type="RefSeq" id="WP_306871957.1">
    <property type="nucleotide sequence ID" value="NZ_JAUSRB010000002.1"/>
</dbReference>
<protein>
    <submittedName>
        <fullName evidence="1">GNAT superfamily N-acetyltransferase</fullName>
    </submittedName>
</protein>
<reference evidence="1 2" key="1">
    <citation type="submission" date="2023-07" db="EMBL/GenBank/DDBJ databases">
        <title>Sequencing the genomes of 1000 actinobacteria strains.</title>
        <authorList>
            <person name="Klenk H.-P."/>
        </authorList>
    </citation>
    <scope>NUCLEOTIDE SEQUENCE [LARGE SCALE GENOMIC DNA]</scope>
    <source>
        <strain evidence="1 2">DSM 44109</strain>
    </source>
</reference>
<comment type="caution">
    <text evidence="1">The sequence shown here is derived from an EMBL/GenBank/DDBJ whole genome shotgun (WGS) entry which is preliminary data.</text>
</comment>
<evidence type="ECO:0000313" key="2">
    <source>
        <dbReference type="Proteomes" id="UP001230426"/>
    </source>
</evidence>
<keyword evidence="2" id="KW-1185">Reference proteome</keyword>
<accession>A0ABT9RJ69</accession>
<organism evidence="1 2">
    <name type="scientific">Streptosporangium brasiliense</name>
    <dbReference type="NCBI Taxonomy" id="47480"/>
    <lineage>
        <taxon>Bacteria</taxon>
        <taxon>Bacillati</taxon>
        <taxon>Actinomycetota</taxon>
        <taxon>Actinomycetes</taxon>
        <taxon>Streptosporangiales</taxon>
        <taxon>Streptosporangiaceae</taxon>
        <taxon>Streptosporangium</taxon>
    </lineage>
</organism>
<evidence type="ECO:0000313" key="1">
    <source>
        <dbReference type="EMBL" id="MDP9868759.1"/>
    </source>
</evidence>
<dbReference type="EMBL" id="JAUSRB010000002">
    <property type="protein sequence ID" value="MDP9868759.1"/>
    <property type="molecule type" value="Genomic_DNA"/>
</dbReference>
<dbReference type="InterPro" id="IPR016181">
    <property type="entry name" value="Acyl_CoA_acyltransferase"/>
</dbReference>
<dbReference type="CDD" id="cd04301">
    <property type="entry name" value="NAT_SF"/>
    <property type="match status" value="1"/>
</dbReference>
<proteinExistence type="predicted"/>
<dbReference type="SUPFAM" id="SSF55729">
    <property type="entry name" value="Acyl-CoA N-acyltransferases (Nat)"/>
    <property type="match status" value="1"/>
</dbReference>
<name>A0ABT9RJ69_9ACTN</name>
<sequence>MSRLRWWWNRITTPHAPSRFVYHPPALPAGLREIYVYDPGDYDIARLVWQVCDACRCGSINKISIDQKWQRQGLGRRLIHRALRDGPAYAWVTSGQSPEAKQFFPIMSAETGAAFTAHGPSCPHTKIDRSIAAERIPPPRAVIEHDI</sequence>
<gene>
    <name evidence="1" type="ORF">J2S55_008025</name>
</gene>
<dbReference type="Proteomes" id="UP001230426">
    <property type="component" value="Unassembled WGS sequence"/>
</dbReference>
<dbReference type="Gene3D" id="3.40.630.30">
    <property type="match status" value="1"/>
</dbReference>